<dbReference type="CDD" id="cd16913">
    <property type="entry name" value="YkuD_like"/>
    <property type="match status" value="1"/>
</dbReference>
<dbReference type="GO" id="GO:0018104">
    <property type="term" value="P:peptidoglycan-protein cross-linking"/>
    <property type="evidence" value="ECO:0007669"/>
    <property type="project" value="TreeGrafter"/>
</dbReference>
<dbReference type="STRING" id="573061.Clocel_4108"/>
<dbReference type="GO" id="GO:0005576">
    <property type="term" value="C:extracellular region"/>
    <property type="evidence" value="ECO:0007669"/>
    <property type="project" value="TreeGrafter"/>
</dbReference>
<dbReference type="InterPro" id="IPR050979">
    <property type="entry name" value="LD-transpeptidase"/>
</dbReference>
<proteinExistence type="predicted"/>
<keyword evidence="5 6" id="KW-0961">Cell wall biogenesis/degradation</keyword>
<evidence type="ECO:0000313" key="9">
    <source>
        <dbReference type="Proteomes" id="UP000002730"/>
    </source>
</evidence>
<evidence type="ECO:0000256" key="2">
    <source>
        <dbReference type="ARBA" id="ARBA00022679"/>
    </source>
</evidence>
<dbReference type="GO" id="GO:0016740">
    <property type="term" value="F:transferase activity"/>
    <property type="evidence" value="ECO:0007669"/>
    <property type="project" value="UniProtKB-KW"/>
</dbReference>
<dbReference type="GO" id="GO:0071972">
    <property type="term" value="F:peptidoglycan L,D-transpeptidase activity"/>
    <property type="evidence" value="ECO:0007669"/>
    <property type="project" value="TreeGrafter"/>
</dbReference>
<sequence length="172" mass="19758">MEQLIKKSLKLTYSVVKPVIDMATDMVKQDRAYPKSTEALINGKNFQNKTGYFIWVDKRNFKVNVFQYKNNGWVLLKSFLCSIGKPSTPTPEGIFSIGIKGLFFGTEKGYKARYYTQYKDNYLFHSILYNLDGTIRDGRLGMAISDGCIRLSLFNAKWIFDNIPKNTGVYIT</sequence>
<dbReference type="KEGG" id="ccb:Clocel_4108"/>
<accession>D9SMB4</accession>
<comment type="pathway">
    <text evidence="1 6">Cell wall biogenesis; peptidoglycan biosynthesis.</text>
</comment>
<keyword evidence="2" id="KW-0808">Transferase</keyword>
<dbReference type="GO" id="GO:0071555">
    <property type="term" value="P:cell wall organization"/>
    <property type="evidence" value="ECO:0007669"/>
    <property type="project" value="UniProtKB-UniRule"/>
</dbReference>
<gene>
    <name evidence="8" type="ordered locus">Clocel_4108</name>
</gene>
<protein>
    <submittedName>
        <fullName evidence="8">ErfK/YbiS/YcfS/YnhG family protein</fullName>
    </submittedName>
</protein>
<dbReference type="Proteomes" id="UP000002730">
    <property type="component" value="Chromosome"/>
</dbReference>
<dbReference type="AlphaFoldDB" id="D9SMB4"/>
<dbReference type="GO" id="GO:0008360">
    <property type="term" value="P:regulation of cell shape"/>
    <property type="evidence" value="ECO:0007669"/>
    <property type="project" value="UniProtKB-UniRule"/>
</dbReference>
<keyword evidence="9" id="KW-1185">Reference proteome</keyword>
<feature type="domain" description="L,D-TPase catalytic" evidence="7">
    <location>
        <begin position="52"/>
        <end position="172"/>
    </location>
</feature>
<evidence type="ECO:0000256" key="4">
    <source>
        <dbReference type="ARBA" id="ARBA00022984"/>
    </source>
</evidence>
<feature type="active site" description="Proton donor/acceptor" evidence="6">
    <location>
        <position position="125"/>
    </location>
</feature>
<dbReference type="OrthoDB" id="177750at2"/>
<dbReference type="RefSeq" id="WP_010074121.1">
    <property type="nucleotide sequence ID" value="NC_014393.1"/>
</dbReference>
<dbReference type="InterPro" id="IPR038063">
    <property type="entry name" value="Transpep_catalytic_dom"/>
</dbReference>
<evidence type="ECO:0000256" key="6">
    <source>
        <dbReference type="PROSITE-ProRule" id="PRU01373"/>
    </source>
</evidence>
<keyword evidence="4 6" id="KW-0573">Peptidoglycan synthesis</keyword>
<evidence type="ECO:0000256" key="1">
    <source>
        <dbReference type="ARBA" id="ARBA00004752"/>
    </source>
</evidence>
<dbReference type="InterPro" id="IPR005490">
    <property type="entry name" value="LD_TPept_cat_dom"/>
</dbReference>
<dbReference type="SUPFAM" id="SSF141523">
    <property type="entry name" value="L,D-transpeptidase catalytic domain-like"/>
    <property type="match status" value="1"/>
</dbReference>
<dbReference type="eggNOG" id="COG1376">
    <property type="taxonomic scope" value="Bacteria"/>
</dbReference>
<keyword evidence="3 6" id="KW-0133">Cell shape</keyword>
<dbReference type="PROSITE" id="PS52029">
    <property type="entry name" value="LD_TPASE"/>
    <property type="match status" value="1"/>
</dbReference>
<dbReference type="HOGENOM" id="CLU_089260_1_1_9"/>
<evidence type="ECO:0000256" key="5">
    <source>
        <dbReference type="ARBA" id="ARBA00023316"/>
    </source>
</evidence>
<dbReference type="PANTHER" id="PTHR30582:SF2">
    <property type="entry name" value="L,D-TRANSPEPTIDASE YCIB-RELATED"/>
    <property type="match status" value="1"/>
</dbReference>
<feature type="active site" description="Nucleophile" evidence="6">
    <location>
        <position position="148"/>
    </location>
</feature>
<dbReference type="UniPathway" id="UPA00219"/>
<dbReference type="Gene3D" id="2.40.440.10">
    <property type="entry name" value="L,D-transpeptidase catalytic domain-like"/>
    <property type="match status" value="1"/>
</dbReference>
<dbReference type="Pfam" id="PF03734">
    <property type="entry name" value="YkuD"/>
    <property type="match status" value="1"/>
</dbReference>
<dbReference type="PANTHER" id="PTHR30582">
    <property type="entry name" value="L,D-TRANSPEPTIDASE"/>
    <property type="match status" value="1"/>
</dbReference>
<reference evidence="8 9" key="1">
    <citation type="submission" date="2010-08" db="EMBL/GenBank/DDBJ databases">
        <title>Complete sequence of Clostridium cellulovorans 743B.</title>
        <authorList>
            <consortium name="US DOE Joint Genome Institute"/>
            <person name="Lucas S."/>
            <person name="Copeland A."/>
            <person name="Lapidus A."/>
            <person name="Cheng J.-F."/>
            <person name="Bruce D."/>
            <person name="Goodwin L."/>
            <person name="Pitluck S."/>
            <person name="Chertkov O."/>
            <person name="Detter J.C."/>
            <person name="Han C."/>
            <person name="Tapia R."/>
            <person name="Land M."/>
            <person name="Hauser L."/>
            <person name="Chang Y.-J."/>
            <person name="Jeffries C."/>
            <person name="Kyrpides N."/>
            <person name="Ivanova N."/>
            <person name="Mikhailova N."/>
            <person name="Hemme C.L."/>
            <person name="Woyke T."/>
        </authorList>
    </citation>
    <scope>NUCLEOTIDE SEQUENCE [LARGE SCALE GENOMIC DNA]</scope>
    <source>
        <strain evidence="9">ATCC 35296 / DSM 3052 / OCM 3 / 743B</strain>
    </source>
</reference>
<evidence type="ECO:0000313" key="8">
    <source>
        <dbReference type="EMBL" id="ADL53770.1"/>
    </source>
</evidence>
<name>D9SMB4_CLOC7</name>
<evidence type="ECO:0000259" key="7">
    <source>
        <dbReference type="PROSITE" id="PS52029"/>
    </source>
</evidence>
<dbReference type="EMBL" id="CP002160">
    <property type="protein sequence ID" value="ADL53770.1"/>
    <property type="molecule type" value="Genomic_DNA"/>
</dbReference>
<organism evidence="8 9">
    <name type="scientific">Clostridium cellulovorans (strain ATCC 35296 / DSM 3052 / OCM 3 / 743B)</name>
    <dbReference type="NCBI Taxonomy" id="573061"/>
    <lineage>
        <taxon>Bacteria</taxon>
        <taxon>Bacillati</taxon>
        <taxon>Bacillota</taxon>
        <taxon>Clostridia</taxon>
        <taxon>Eubacteriales</taxon>
        <taxon>Clostridiaceae</taxon>
        <taxon>Clostridium</taxon>
    </lineage>
</organism>
<evidence type="ECO:0000256" key="3">
    <source>
        <dbReference type="ARBA" id="ARBA00022960"/>
    </source>
</evidence>